<evidence type="ECO:0000259" key="1">
    <source>
        <dbReference type="Pfam" id="PF12697"/>
    </source>
</evidence>
<dbReference type="Gene3D" id="3.40.50.1820">
    <property type="entry name" value="alpha/beta hydrolase"/>
    <property type="match status" value="1"/>
</dbReference>
<protein>
    <submittedName>
        <fullName evidence="2">Alpha/beta hydrolase</fullName>
    </submittedName>
</protein>
<dbReference type="Proteomes" id="UP001597044">
    <property type="component" value="Unassembled WGS sequence"/>
</dbReference>
<organism evidence="2 3">
    <name type="scientific">Paraperlucidibaca wandonensis</name>
    <dbReference type="NCBI Taxonomy" id="1268273"/>
    <lineage>
        <taxon>Bacteria</taxon>
        <taxon>Pseudomonadati</taxon>
        <taxon>Pseudomonadota</taxon>
        <taxon>Gammaproteobacteria</taxon>
        <taxon>Moraxellales</taxon>
        <taxon>Moraxellaceae</taxon>
        <taxon>Paraperlucidibaca</taxon>
    </lineage>
</organism>
<gene>
    <name evidence="2" type="ORF">ACFQ0F_04785</name>
</gene>
<accession>A0ABW3HET6</accession>
<dbReference type="InterPro" id="IPR050228">
    <property type="entry name" value="Carboxylesterase_BioH"/>
</dbReference>
<keyword evidence="2" id="KW-0378">Hydrolase</keyword>
<keyword evidence="3" id="KW-1185">Reference proteome</keyword>
<dbReference type="SUPFAM" id="SSF53474">
    <property type="entry name" value="alpha/beta-Hydrolases"/>
    <property type="match status" value="1"/>
</dbReference>
<dbReference type="Pfam" id="PF12697">
    <property type="entry name" value="Abhydrolase_6"/>
    <property type="match status" value="1"/>
</dbReference>
<proteinExistence type="predicted"/>
<dbReference type="InterPro" id="IPR000073">
    <property type="entry name" value="AB_hydrolase_1"/>
</dbReference>
<dbReference type="RefSeq" id="WP_379069642.1">
    <property type="nucleotide sequence ID" value="NZ_JBHTIT010000001.1"/>
</dbReference>
<name>A0ABW3HET6_9GAMM</name>
<comment type="caution">
    <text evidence="2">The sequence shown here is derived from an EMBL/GenBank/DDBJ whole genome shotgun (WGS) entry which is preliminary data.</text>
</comment>
<dbReference type="PANTHER" id="PTHR43194">
    <property type="entry name" value="HYDROLASE ALPHA/BETA FOLD FAMILY"/>
    <property type="match status" value="1"/>
</dbReference>
<evidence type="ECO:0000313" key="2">
    <source>
        <dbReference type="EMBL" id="MFD0949709.1"/>
    </source>
</evidence>
<dbReference type="InterPro" id="IPR029058">
    <property type="entry name" value="AB_hydrolase_fold"/>
</dbReference>
<dbReference type="EMBL" id="JBHTIT010000001">
    <property type="protein sequence ID" value="MFD0949709.1"/>
    <property type="molecule type" value="Genomic_DNA"/>
</dbReference>
<dbReference type="PANTHER" id="PTHR43194:SF2">
    <property type="entry name" value="PEROXISOMAL MEMBRANE PROTEIN LPX1"/>
    <property type="match status" value="1"/>
</dbReference>
<feature type="domain" description="AB hydrolase-1" evidence="1">
    <location>
        <begin position="7"/>
        <end position="244"/>
    </location>
</feature>
<evidence type="ECO:0000313" key="3">
    <source>
        <dbReference type="Proteomes" id="UP001597044"/>
    </source>
</evidence>
<reference evidence="3" key="1">
    <citation type="journal article" date="2019" name="Int. J. Syst. Evol. Microbiol.">
        <title>The Global Catalogue of Microorganisms (GCM) 10K type strain sequencing project: providing services to taxonomists for standard genome sequencing and annotation.</title>
        <authorList>
            <consortium name="The Broad Institute Genomics Platform"/>
            <consortium name="The Broad Institute Genome Sequencing Center for Infectious Disease"/>
            <person name="Wu L."/>
            <person name="Ma J."/>
        </authorList>
    </citation>
    <scope>NUCLEOTIDE SEQUENCE [LARGE SCALE GENOMIC DNA]</scope>
    <source>
        <strain evidence="3">CCUG 63419</strain>
    </source>
</reference>
<sequence length="254" mass="27750">MSALPPIVMIHGMWCVGEIWSSYRLPFEAAGYTVHTPTLRHHALGAPHPELGTTSLRDYVDDLAVFIATLPERPILIGHSMGGLLTQLLVAKGLAKAAILICSAAPRGVFPVRLSMLPATTRIFSTPGFWKKPNKLNAREARYAVFNELSESDAAIRIADLVHESGRAAAEIVFAMFQKNGAATVDFNANKTPLLSIAGGRDRIVPSSVCRKNAALYGERCDYLEYPNNAHLILDEDGWERVAEDCIAWLKAKA</sequence>
<dbReference type="GO" id="GO:0016787">
    <property type="term" value="F:hydrolase activity"/>
    <property type="evidence" value="ECO:0007669"/>
    <property type="project" value="UniProtKB-KW"/>
</dbReference>